<name>A0A5N5E1N6_RHOER</name>
<keyword evidence="1" id="KW-1133">Transmembrane helix</keyword>
<feature type="transmembrane region" description="Helical" evidence="1">
    <location>
        <begin position="116"/>
        <end position="133"/>
    </location>
</feature>
<comment type="caution">
    <text evidence="2">The sequence shown here is derived from an EMBL/GenBank/DDBJ whole genome shotgun (WGS) entry which is preliminary data.</text>
</comment>
<feature type="transmembrane region" description="Helical" evidence="1">
    <location>
        <begin position="56"/>
        <end position="76"/>
    </location>
</feature>
<proteinExistence type="predicted"/>
<feature type="transmembrane region" description="Helical" evidence="1">
    <location>
        <begin position="83"/>
        <end position="104"/>
    </location>
</feature>
<organism evidence="2 3">
    <name type="scientific">Rhodococcus erythropolis</name>
    <name type="common">Arthrobacter picolinophilus</name>
    <dbReference type="NCBI Taxonomy" id="1833"/>
    <lineage>
        <taxon>Bacteria</taxon>
        <taxon>Bacillati</taxon>
        <taxon>Actinomycetota</taxon>
        <taxon>Actinomycetes</taxon>
        <taxon>Mycobacteriales</taxon>
        <taxon>Nocardiaceae</taxon>
        <taxon>Rhodococcus</taxon>
        <taxon>Rhodococcus erythropolis group</taxon>
    </lineage>
</organism>
<dbReference type="EMBL" id="MRBO01000482">
    <property type="protein sequence ID" value="KAB2584016.1"/>
    <property type="molecule type" value="Genomic_DNA"/>
</dbReference>
<reference evidence="2 3" key="1">
    <citation type="journal article" date="2017" name="Poromechanics V (2013)">
        <title>Genomic Characterization of the Arsenic-Tolerant Actinobacterium, &lt;i&gt;Rhodococcus erythropolis&lt;/i&gt; S43.</title>
        <authorList>
            <person name="Retamal-Morales G."/>
            <person name="Mehnert M."/>
            <person name="Schwabe R."/>
            <person name="Tischler D."/>
            <person name="Schloemann M."/>
            <person name="Levican G.J."/>
        </authorList>
    </citation>
    <scope>NUCLEOTIDE SEQUENCE [LARGE SCALE GENOMIC DNA]</scope>
    <source>
        <strain evidence="2 3">S43</strain>
    </source>
</reference>
<evidence type="ECO:0000313" key="3">
    <source>
        <dbReference type="Proteomes" id="UP000325576"/>
    </source>
</evidence>
<keyword evidence="1" id="KW-0472">Membrane</keyword>
<evidence type="ECO:0000256" key="1">
    <source>
        <dbReference type="SAM" id="Phobius"/>
    </source>
</evidence>
<sequence length="149" mass="16110">MIAVSSGRWRLLAGHLVLPWIQIIFLIDAVGRGLDYSYPPGTSTLTLATVEQAAPIQWWGIAILVGALCVVTGQLITIPTVSIVGEVILGALLTGLGGSLFLAVMDRLWWEGFRTGLTLMCVGATHFALAYAITKSNRMWRWSDAPASR</sequence>
<keyword evidence="1" id="KW-0812">Transmembrane</keyword>
<accession>A0A5N5E1N6</accession>
<feature type="transmembrane region" description="Helical" evidence="1">
    <location>
        <begin position="12"/>
        <end position="31"/>
    </location>
</feature>
<dbReference type="Proteomes" id="UP000325576">
    <property type="component" value="Unassembled WGS sequence"/>
</dbReference>
<dbReference type="AlphaFoldDB" id="A0A5N5E1N6"/>
<gene>
    <name evidence="2" type="ORF">BS297_17885</name>
</gene>
<protein>
    <submittedName>
        <fullName evidence="2">Uncharacterized protein</fullName>
    </submittedName>
</protein>
<evidence type="ECO:0000313" key="2">
    <source>
        <dbReference type="EMBL" id="KAB2584016.1"/>
    </source>
</evidence>